<sequence>MGCTSSAPNMADIHANSTDNVKKDKTLETSPETKIDELTRNVVDNEKNKIVLPMCDNLEENIQLSRNNSSINTSATQQAENVDHIKNIVEKHENPQFHAELTIPNELPALKEVVNKVLSENIFKSTENISTLPENDSGREENVVKIPEKNIEPHDSSEINEDFKENNEQEEIFEESVSPSQSECSRATRWEALADIAAELPPSLAVDPLTGQIYSLAK</sequence>
<accession>A0A8B8IRR3</accession>
<dbReference type="AlphaFoldDB" id="A0A8B8IRR3"/>
<dbReference type="OMA" id="FHAELTI"/>
<dbReference type="OrthoDB" id="7459625at2759"/>
<dbReference type="Proteomes" id="UP001652626">
    <property type="component" value="Chromosome 16"/>
</dbReference>
<evidence type="ECO:0000313" key="3">
    <source>
        <dbReference type="RefSeq" id="XP_026499202.2"/>
    </source>
</evidence>
<gene>
    <name evidence="3" type="primary">LOC113403005</name>
</gene>
<keyword evidence="2" id="KW-1185">Reference proteome</keyword>
<proteinExistence type="predicted"/>
<dbReference type="RefSeq" id="XP_026499202.2">
    <property type="nucleotide sequence ID" value="XM_026643417.2"/>
</dbReference>
<name>A0A8B8IRR3_VANTA</name>
<dbReference type="GeneID" id="113403005"/>
<feature type="region of interest" description="Disordered" evidence="1">
    <location>
        <begin position="1"/>
        <end position="28"/>
    </location>
</feature>
<evidence type="ECO:0000313" key="2">
    <source>
        <dbReference type="Proteomes" id="UP001652626"/>
    </source>
</evidence>
<reference evidence="3" key="1">
    <citation type="submission" date="2025-08" db="UniProtKB">
        <authorList>
            <consortium name="RefSeq"/>
        </authorList>
    </citation>
    <scope>IDENTIFICATION</scope>
    <source>
        <tissue evidence="3">Whole body</tissue>
    </source>
</reference>
<evidence type="ECO:0000256" key="1">
    <source>
        <dbReference type="SAM" id="MobiDB-lite"/>
    </source>
</evidence>
<organism evidence="2 3">
    <name type="scientific">Vanessa tameamea</name>
    <name type="common">Kamehameha butterfly</name>
    <dbReference type="NCBI Taxonomy" id="334116"/>
    <lineage>
        <taxon>Eukaryota</taxon>
        <taxon>Metazoa</taxon>
        <taxon>Ecdysozoa</taxon>
        <taxon>Arthropoda</taxon>
        <taxon>Hexapoda</taxon>
        <taxon>Insecta</taxon>
        <taxon>Pterygota</taxon>
        <taxon>Neoptera</taxon>
        <taxon>Endopterygota</taxon>
        <taxon>Lepidoptera</taxon>
        <taxon>Glossata</taxon>
        <taxon>Ditrysia</taxon>
        <taxon>Papilionoidea</taxon>
        <taxon>Nymphalidae</taxon>
        <taxon>Nymphalinae</taxon>
        <taxon>Vanessa</taxon>
    </lineage>
</organism>
<protein>
    <submittedName>
        <fullName evidence="3">Uncharacterized protein LOC113403005</fullName>
    </submittedName>
</protein>